<feature type="region of interest" description="Disordered" evidence="3">
    <location>
        <begin position="107"/>
        <end position="126"/>
    </location>
</feature>
<comment type="caution">
    <text evidence="5">The sequence shown here is derived from an EMBL/GenBank/DDBJ whole genome shotgun (WGS) entry which is preliminary data.</text>
</comment>
<evidence type="ECO:0000259" key="4">
    <source>
        <dbReference type="PROSITE" id="PS50158"/>
    </source>
</evidence>
<keyword evidence="6" id="KW-1185">Reference proteome</keyword>
<reference evidence="5" key="1">
    <citation type="submission" date="2023-03" db="EMBL/GenBank/DDBJ databases">
        <title>Massive genome expansion in bonnet fungi (Mycena s.s.) driven by repeated elements and novel gene families across ecological guilds.</title>
        <authorList>
            <consortium name="Lawrence Berkeley National Laboratory"/>
            <person name="Harder C.B."/>
            <person name="Miyauchi S."/>
            <person name="Viragh M."/>
            <person name="Kuo A."/>
            <person name="Thoen E."/>
            <person name="Andreopoulos B."/>
            <person name="Lu D."/>
            <person name="Skrede I."/>
            <person name="Drula E."/>
            <person name="Henrissat B."/>
            <person name="Morin E."/>
            <person name="Kohler A."/>
            <person name="Barry K."/>
            <person name="LaButti K."/>
            <person name="Morin E."/>
            <person name="Salamov A."/>
            <person name="Lipzen A."/>
            <person name="Mereny Z."/>
            <person name="Hegedus B."/>
            <person name="Baldrian P."/>
            <person name="Stursova M."/>
            <person name="Weitz H."/>
            <person name="Taylor A."/>
            <person name="Grigoriev I.V."/>
            <person name="Nagy L.G."/>
            <person name="Martin F."/>
            <person name="Kauserud H."/>
        </authorList>
    </citation>
    <scope>NUCLEOTIDE SEQUENCE</scope>
    <source>
        <strain evidence="5">9144</strain>
    </source>
</reference>
<feature type="compositionally biased region" description="Polar residues" evidence="3">
    <location>
        <begin position="689"/>
        <end position="705"/>
    </location>
</feature>
<dbReference type="SMART" id="SM00343">
    <property type="entry name" value="ZnF_C2HC"/>
    <property type="match status" value="1"/>
</dbReference>
<evidence type="ECO:0000256" key="2">
    <source>
        <dbReference type="PROSITE-ProRule" id="PRU00047"/>
    </source>
</evidence>
<evidence type="ECO:0000313" key="6">
    <source>
        <dbReference type="Proteomes" id="UP001219525"/>
    </source>
</evidence>
<keyword evidence="2" id="KW-0862">Zinc</keyword>
<name>A0AAD6VMY4_9AGAR</name>
<dbReference type="Proteomes" id="UP001219525">
    <property type="component" value="Unassembled WGS sequence"/>
</dbReference>
<feature type="domain" description="CCHC-type" evidence="4">
    <location>
        <begin position="742"/>
        <end position="757"/>
    </location>
</feature>
<protein>
    <recommendedName>
        <fullName evidence="4">CCHC-type domain-containing protein</fullName>
    </recommendedName>
</protein>
<keyword evidence="2" id="KW-0479">Metal-binding</keyword>
<proteinExistence type="predicted"/>
<dbReference type="PROSITE" id="PS50158">
    <property type="entry name" value="ZF_CCHC"/>
    <property type="match status" value="1"/>
</dbReference>
<keyword evidence="1" id="KW-0507">mRNA processing</keyword>
<evidence type="ECO:0000256" key="1">
    <source>
        <dbReference type="ARBA" id="ARBA00022664"/>
    </source>
</evidence>
<feature type="compositionally biased region" description="Pro residues" evidence="3">
    <location>
        <begin position="23"/>
        <end position="32"/>
    </location>
</feature>
<dbReference type="Gene3D" id="4.10.60.10">
    <property type="entry name" value="Zinc finger, CCHC-type"/>
    <property type="match status" value="1"/>
</dbReference>
<dbReference type="SUPFAM" id="SSF57756">
    <property type="entry name" value="Retrovirus zinc finger-like domains"/>
    <property type="match status" value="1"/>
</dbReference>
<feature type="region of interest" description="Disordered" evidence="3">
    <location>
        <begin position="135"/>
        <end position="168"/>
    </location>
</feature>
<feature type="region of interest" description="Disordered" evidence="3">
    <location>
        <begin position="360"/>
        <end position="516"/>
    </location>
</feature>
<feature type="region of interest" description="Disordered" evidence="3">
    <location>
        <begin position="231"/>
        <end position="303"/>
    </location>
</feature>
<sequence>MDSGRSRYSTRSAVRAGLASPPLRDPPSPRTPPITDSLDGAPQRDASPFKSRPVTPELPFSKVVAGSSASSVAQGVGLKNPELFELPPPLSLDVDYNSLHVASDVGPAAPDADLPDAVPDVEDDGNGLWTEVTAKTARSHRSVSPTSPSARASGFDGRVSERGTRSVETTIARANRELTSEQLMTIARRHQRLSEQALKAAGRFSSPSVSGKEESIIDILSEMKSAAEVLEKTWRGEDDTERSAPAPVSSIKSAPDLIKPSPSPAVSRGEGPSHRKGKGPDPRNWGGVDFSQEFTEEDFRAQQEAFDNYSEINRVIEEDPSMNTHEFIGEDASMGFDAPVSHGNEPTARFSRDAKIGYLGDQMAASDQRTPRKGGSAVSGQTKKERLATLEREMSELKQSMEEEKPAVRPTSSDAERIVQQNILNEIRSGKTPPRAKSKQSAPPPIAVGSFLEQAIDQAGGPPSDSSSSSSDESSSDDSDDSSDESHGVKSKRKKSRSSRKKHGKKKSMLIKPIPPTKYNGREDAATFYRFVREGSAYLRAGNVPKKQHLFYLSYFLTDKAQRYYQQVVVRDEKAYNLKTFFWGLFEFCFPKDFRSQMRDQLNRCFQNEETVTEHLARFEQMWKIIGLDENQEKVVRFWRSLRADIKRELYRWNYDPEISTWNEVTLGAEKAERLLNIDVTDKHERQAGASQAYRSNKSVTPTQAEDSDSPPRSSSPTVHAVPGDRKLSPQRRNEMLAHGLCFNCDKPGHLARNCPDLSNVTSKQKGKPPGFGAYAVGMAGSSALYETTEVLDTLPVGAVGFDEVTPVVKGGEPIKNFEYPLPFEAQPDLYGVTKPCKVTTHSCHTGSD</sequence>
<dbReference type="GO" id="GO:0006397">
    <property type="term" value="P:mRNA processing"/>
    <property type="evidence" value="ECO:0007669"/>
    <property type="project" value="UniProtKB-KW"/>
</dbReference>
<evidence type="ECO:0000256" key="3">
    <source>
        <dbReference type="SAM" id="MobiDB-lite"/>
    </source>
</evidence>
<keyword evidence="2" id="KW-0863">Zinc-finger</keyword>
<dbReference type="Pfam" id="PF00098">
    <property type="entry name" value="zf-CCHC"/>
    <property type="match status" value="1"/>
</dbReference>
<gene>
    <name evidence="5" type="ORF">GGX14DRAFT_611147</name>
</gene>
<dbReference type="AlphaFoldDB" id="A0AAD6VMY4"/>
<feature type="compositionally biased region" description="Basic residues" evidence="3">
    <location>
        <begin position="489"/>
        <end position="509"/>
    </location>
</feature>
<dbReference type="InterPro" id="IPR036875">
    <property type="entry name" value="Znf_CCHC_sf"/>
</dbReference>
<dbReference type="InterPro" id="IPR001878">
    <property type="entry name" value="Znf_CCHC"/>
</dbReference>
<dbReference type="GO" id="GO:0008270">
    <property type="term" value="F:zinc ion binding"/>
    <property type="evidence" value="ECO:0007669"/>
    <property type="project" value="UniProtKB-KW"/>
</dbReference>
<feature type="region of interest" description="Disordered" evidence="3">
    <location>
        <begin position="686"/>
        <end position="729"/>
    </location>
</feature>
<organism evidence="5 6">
    <name type="scientific">Mycena pura</name>
    <dbReference type="NCBI Taxonomy" id="153505"/>
    <lineage>
        <taxon>Eukaryota</taxon>
        <taxon>Fungi</taxon>
        <taxon>Dikarya</taxon>
        <taxon>Basidiomycota</taxon>
        <taxon>Agaricomycotina</taxon>
        <taxon>Agaricomycetes</taxon>
        <taxon>Agaricomycetidae</taxon>
        <taxon>Agaricales</taxon>
        <taxon>Marasmiineae</taxon>
        <taxon>Mycenaceae</taxon>
        <taxon>Mycena</taxon>
    </lineage>
</organism>
<feature type="compositionally biased region" description="Acidic residues" evidence="3">
    <location>
        <begin position="474"/>
        <end position="483"/>
    </location>
</feature>
<feature type="compositionally biased region" description="Basic and acidic residues" evidence="3">
    <location>
        <begin position="382"/>
        <end position="407"/>
    </location>
</feature>
<dbReference type="GO" id="GO:0003676">
    <property type="term" value="F:nucleic acid binding"/>
    <property type="evidence" value="ECO:0007669"/>
    <property type="project" value="InterPro"/>
</dbReference>
<feature type="compositionally biased region" description="Low complexity" evidence="3">
    <location>
        <begin position="464"/>
        <end position="473"/>
    </location>
</feature>
<feature type="compositionally biased region" description="Low complexity" evidence="3">
    <location>
        <begin position="107"/>
        <end position="118"/>
    </location>
</feature>
<evidence type="ECO:0000313" key="5">
    <source>
        <dbReference type="EMBL" id="KAJ7214554.1"/>
    </source>
</evidence>
<accession>A0AAD6VMY4</accession>
<feature type="region of interest" description="Disordered" evidence="3">
    <location>
        <begin position="1"/>
        <end position="56"/>
    </location>
</feature>
<dbReference type="EMBL" id="JARJCW010000019">
    <property type="protein sequence ID" value="KAJ7214554.1"/>
    <property type="molecule type" value="Genomic_DNA"/>
</dbReference>
<feature type="compositionally biased region" description="Polar residues" evidence="3">
    <location>
        <begin position="1"/>
        <end position="12"/>
    </location>
</feature>